<evidence type="ECO:0000256" key="4">
    <source>
        <dbReference type="ARBA" id="ARBA00023157"/>
    </source>
</evidence>
<dbReference type="EMBL" id="AK363146">
    <property type="protein sequence ID" value="BAJ94350.1"/>
    <property type="molecule type" value="mRNA"/>
</dbReference>
<feature type="domain" description="Bowman-Birk serine protease inhibitors family" evidence="7">
    <location>
        <begin position="53"/>
        <end position="105"/>
    </location>
</feature>
<keyword evidence="6" id="KW-0732">Signal</keyword>
<protein>
    <submittedName>
        <fullName evidence="8">Predicted protein</fullName>
    </submittedName>
</protein>
<dbReference type="InterPro" id="IPR000877">
    <property type="entry name" value="Prot_inh_BBI"/>
</dbReference>
<comment type="similarity">
    <text evidence="1 5">Belongs to the Bowman-Birk serine protease inhibitor family.</text>
</comment>
<evidence type="ECO:0000256" key="2">
    <source>
        <dbReference type="ARBA" id="ARBA00022690"/>
    </source>
</evidence>
<dbReference type="GO" id="GO:0004867">
    <property type="term" value="F:serine-type endopeptidase inhibitor activity"/>
    <property type="evidence" value="ECO:0007669"/>
    <property type="project" value="UniProtKB-KW"/>
</dbReference>
<dbReference type="AlphaFoldDB" id="F2DGX9"/>
<sequence>MKMKRCIAASILLMLALLVAGHPSVTADDVGTILLPSKGKDQVVMEAPRPWKCCDVTSCTKSDPPACTCEDVVDSCAATCKLCRPLSPPRCVCLDQYTGEPGPKCTEVDVAGGGN</sequence>
<evidence type="ECO:0000313" key="8">
    <source>
        <dbReference type="EMBL" id="BAJ94350.1"/>
    </source>
</evidence>
<keyword evidence="2 5" id="KW-0646">Protease inhibitor</keyword>
<proteinExistence type="evidence at transcript level"/>
<evidence type="ECO:0000259" key="7">
    <source>
        <dbReference type="SMART" id="SM00269"/>
    </source>
</evidence>
<dbReference type="OrthoDB" id="757405at2759"/>
<evidence type="ECO:0000256" key="3">
    <source>
        <dbReference type="ARBA" id="ARBA00022900"/>
    </source>
</evidence>
<reference evidence="8" key="1">
    <citation type="journal article" date="2011" name="Plant Physiol.">
        <title>Comprehensive sequence analysis of 24,783 barley full-length cDNAs derived from 12 clone libraries.</title>
        <authorList>
            <person name="Matsumoto T."/>
            <person name="Tanaka T."/>
            <person name="Sakai H."/>
            <person name="Amano N."/>
            <person name="Kanamori H."/>
            <person name="Kurita K."/>
            <person name="Kikuta A."/>
            <person name="Kamiya K."/>
            <person name="Yamamoto M."/>
            <person name="Ikawa H."/>
            <person name="Fujii N."/>
            <person name="Hori K."/>
            <person name="Itoh T."/>
            <person name="Sato K."/>
        </authorList>
    </citation>
    <scope>NUCLEOTIDE SEQUENCE</scope>
</reference>
<name>F2DGX9_HORVV</name>
<feature type="signal peptide" evidence="6">
    <location>
        <begin position="1"/>
        <end position="27"/>
    </location>
</feature>
<keyword evidence="4" id="KW-1015">Disulfide bond</keyword>
<dbReference type="Gene3D" id="2.10.69.10">
    <property type="entry name" value="Cysteine Protease (Bromelain) Inhibitor, subunit H"/>
    <property type="match status" value="1"/>
</dbReference>
<dbReference type="InterPro" id="IPR035995">
    <property type="entry name" value="Bowman-Birk_prot_inh"/>
</dbReference>
<dbReference type="SMART" id="SM00269">
    <property type="entry name" value="BowB"/>
    <property type="match status" value="1"/>
</dbReference>
<dbReference type="Pfam" id="PF00228">
    <property type="entry name" value="Bowman-Birk_leg"/>
    <property type="match status" value="1"/>
</dbReference>
<dbReference type="CDD" id="cd00023">
    <property type="entry name" value="BBI"/>
    <property type="match status" value="1"/>
</dbReference>
<evidence type="ECO:0000256" key="1">
    <source>
        <dbReference type="ARBA" id="ARBA00008506"/>
    </source>
</evidence>
<organism evidence="8">
    <name type="scientific">Hordeum vulgare subsp. vulgare</name>
    <name type="common">Domesticated barley</name>
    <dbReference type="NCBI Taxonomy" id="112509"/>
    <lineage>
        <taxon>Eukaryota</taxon>
        <taxon>Viridiplantae</taxon>
        <taxon>Streptophyta</taxon>
        <taxon>Embryophyta</taxon>
        <taxon>Tracheophyta</taxon>
        <taxon>Spermatophyta</taxon>
        <taxon>Magnoliopsida</taxon>
        <taxon>Liliopsida</taxon>
        <taxon>Poales</taxon>
        <taxon>Poaceae</taxon>
        <taxon>BOP clade</taxon>
        <taxon>Pooideae</taxon>
        <taxon>Triticodae</taxon>
        <taxon>Triticeae</taxon>
        <taxon>Hordeinae</taxon>
        <taxon>Hordeum</taxon>
    </lineage>
</organism>
<dbReference type="GeneID" id="123439196"/>
<dbReference type="KEGG" id="hvg:123439196"/>
<dbReference type="GO" id="GO:0005576">
    <property type="term" value="C:extracellular region"/>
    <property type="evidence" value="ECO:0007669"/>
    <property type="project" value="InterPro"/>
</dbReference>
<dbReference type="SUPFAM" id="SSF57247">
    <property type="entry name" value="Bowman-Birk inhibitor, BBI"/>
    <property type="match status" value="1"/>
</dbReference>
<evidence type="ECO:0000256" key="5">
    <source>
        <dbReference type="RuleBase" id="RU003856"/>
    </source>
</evidence>
<evidence type="ECO:0000256" key="6">
    <source>
        <dbReference type="SAM" id="SignalP"/>
    </source>
</evidence>
<dbReference type="PANTHER" id="PTHR33479:SF11">
    <property type="entry name" value="BOWMAN-BIRK SERINE PROTEASE INHIBITORS FAMILY DOMAIN-CONTAINING PROTEIN"/>
    <property type="match status" value="1"/>
</dbReference>
<accession>F2DGX9</accession>
<keyword evidence="3 5" id="KW-0722">Serine protease inhibitor</keyword>
<feature type="chain" id="PRO_5003281098" evidence="6">
    <location>
        <begin position="28"/>
        <end position="115"/>
    </location>
</feature>
<dbReference type="PANTHER" id="PTHR33479">
    <property type="entry name" value="BOWMAN-BIRK TYPE BRAN TRYPSIN INHIBITOR"/>
    <property type="match status" value="1"/>
</dbReference>
<dbReference type="RefSeq" id="XP_044971871.1">
    <property type="nucleotide sequence ID" value="XM_045115936.1"/>
</dbReference>